<evidence type="ECO:0000256" key="1">
    <source>
        <dbReference type="SAM" id="SignalP"/>
    </source>
</evidence>
<dbReference type="InterPro" id="IPR029063">
    <property type="entry name" value="SAM-dependent_MTases_sf"/>
</dbReference>
<dbReference type="Gene3D" id="3.40.50.150">
    <property type="entry name" value="Vaccinia Virus protein VP39"/>
    <property type="match status" value="1"/>
</dbReference>
<dbReference type="RefSeq" id="WP_382418426.1">
    <property type="nucleotide sequence ID" value="NZ_AP031500.1"/>
</dbReference>
<feature type="signal peptide" evidence="1">
    <location>
        <begin position="1"/>
        <end position="29"/>
    </location>
</feature>
<reference evidence="3" key="1">
    <citation type="journal article" date="2019" name="Int. J. Syst. Evol. Microbiol.">
        <title>The Global Catalogue of Microorganisms (GCM) 10K type strain sequencing project: providing services to taxonomists for standard genome sequencing and annotation.</title>
        <authorList>
            <consortium name="The Broad Institute Genomics Platform"/>
            <consortium name="The Broad Institute Genome Sequencing Center for Infectious Disease"/>
            <person name="Wu L."/>
            <person name="Ma J."/>
        </authorList>
    </citation>
    <scope>NUCLEOTIDE SEQUENCE [LARGE SCALE GENOMIC DNA]</scope>
    <source>
        <strain evidence="3">KCTC 52141</strain>
    </source>
</reference>
<comment type="caution">
    <text evidence="2">The sequence shown here is derived from an EMBL/GenBank/DDBJ whole genome shotgun (WGS) entry which is preliminary data.</text>
</comment>
<dbReference type="PIRSF" id="PIRSF031679">
    <property type="entry name" value="Mtase_Alr7345_prd"/>
    <property type="match status" value="1"/>
</dbReference>
<gene>
    <name evidence="2" type="ORF">ACFOEB_17130</name>
</gene>
<protein>
    <submittedName>
        <fullName evidence="2">Class I SAM-dependent methyltransferase</fullName>
    </submittedName>
</protein>
<sequence>MAIKSGFIVKMLQAGVIATALTGAVSAIAHDTDNEKLNQALHSDYRSDAAARDEYRHPAETLSFFGVEPDMTVVEIWPGGGWYTDILAAYLRDSGTFYAAHFNPNSDVAYFKRSREAFGKKMAEHPERYDQVKLSVFNPPDQYDIAPVGSADAVLTFRNAHNWYMNGGGEKRLLAAFSSFYRALKPGGVLGVVDHRLPEDRDDAEQQTSGYIKQSVIESVAKQAGFVLADTSDINANPKDTANHEKGVWTLPPSYRLGDVDRAKYQAIGESDRMTLKFVKPKK</sequence>
<keyword evidence="3" id="KW-1185">Reference proteome</keyword>
<dbReference type="SUPFAM" id="SSF53335">
    <property type="entry name" value="S-adenosyl-L-methionine-dependent methyltransferases"/>
    <property type="match status" value="1"/>
</dbReference>
<organism evidence="2 3">
    <name type="scientific">Gilvimarinus japonicus</name>
    <dbReference type="NCBI Taxonomy" id="1796469"/>
    <lineage>
        <taxon>Bacteria</taxon>
        <taxon>Pseudomonadati</taxon>
        <taxon>Pseudomonadota</taxon>
        <taxon>Gammaproteobacteria</taxon>
        <taxon>Cellvibrionales</taxon>
        <taxon>Cellvibrionaceae</taxon>
        <taxon>Gilvimarinus</taxon>
    </lineage>
</organism>
<accession>A0ABV7HXV1</accession>
<evidence type="ECO:0000313" key="2">
    <source>
        <dbReference type="EMBL" id="MFC3156935.1"/>
    </source>
</evidence>
<dbReference type="GO" id="GO:0032259">
    <property type="term" value="P:methylation"/>
    <property type="evidence" value="ECO:0007669"/>
    <property type="project" value="UniProtKB-KW"/>
</dbReference>
<dbReference type="Proteomes" id="UP001595548">
    <property type="component" value="Unassembled WGS sequence"/>
</dbReference>
<feature type="chain" id="PRO_5046123487" evidence="1">
    <location>
        <begin position="30"/>
        <end position="283"/>
    </location>
</feature>
<proteinExistence type="predicted"/>
<keyword evidence="2" id="KW-0808">Transferase</keyword>
<dbReference type="InterPro" id="IPR016980">
    <property type="entry name" value="S-AdoMet-dep_MeTrfase_Alr7345"/>
</dbReference>
<dbReference type="EMBL" id="JBHRTL010000031">
    <property type="protein sequence ID" value="MFC3156935.1"/>
    <property type="molecule type" value="Genomic_DNA"/>
</dbReference>
<evidence type="ECO:0000313" key="3">
    <source>
        <dbReference type="Proteomes" id="UP001595548"/>
    </source>
</evidence>
<dbReference type="GO" id="GO:0008168">
    <property type="term" value="F:methyltransferase activity"/>
    <property type="evidence" value="ECO:0007669"/>
    <property type="project" value="UniProtKB-KW"/>
</dbReference>
<name>A0ABV7HXV1_9GAMM</name>
<keyword evidence="1" id="KW-0732">Signal</keyword>
<keyword evidence="2" id="KW-0489">Methyltransferase</keyword>